<reference evidence="1" key="1">
    <citation type="journal article" date="2015" name="PeerJ">
        <title>First genomic representation of candidate bacterial phylum KSB3 points to enhanced environmental sensing as a trigger of wastewater bulking.</title>
        <authorList>
            <person name="Sekiguchi Y."/>
            <person name="Ohashi A."/>
            <person name="Parks D.H."/>
            <person name="Yamauchi T."/>
            <person name="Tyson G.W."/>
            <person name="Hugenholtz P."/>
        </authorList>
    </citation>
    <scope>NUCLEOTIDE SEQUENCE [LARGE SCALE GENOMIC DNA]</scope>
</reference>
<organism evidence="1">
    <name type="scientific">Candidatus Moduliflexus flocculans</name>
    <dbReference type="NCBI Taxonomy" id="1499966"/>
    <lineage>
        <taxon>Bacteria</taxon>
        <taxon>Candidatus Moduliflexota</taxon>
        <taxon>Candidatus Moduliflexia</taxon>
        <taxon>Candidatus Moduliflexales</taxon>
        <taxon>Candidatus Moduliflexaceae</taxon>
    </lineage>
</organism>
<protein>
    <submittedName>
        <fullName evidence="1">Uncharacterized protein</fullName>
    </submittedName>
</protein>
<dbReference type="AlphaFoldDB" id="A0A0S6W5C1"/>
<dbReference type="STRING" id="1499966.U14_04580"/>
<accession>A0A0S6W5C1</accession>
<dbReference type="Proteomes" id="UP000030700">
    <property type="component" value="Unassembled WGS sequence"/>
</dbReference>
<sequence length="83" mass="9700">MEAIRLITQVIDNQVNIEVPYHLNNREVEVILLPIETVPSVVPKLDKSAFLQFLKNGPTFSDQELEHIEDVKKEFRHWTLDAF</sequence>
<dbReference type="EMBL" id="DF820459">
    <property type="protein sequence ID" value="GAK53315.1"/>
    <property type="molecule type" value="Genomic_DNA"/>
</dbReference>
<evidence type="ECO:0000313" key="1">
    <source>
        <dbReference type="EMBL" id="GAK53315.1"/>
    </source>
</evidence>
<dbReference type="HOGENOM" id="CLU_2551404_0_0_0"/>
<keyword evidence="2" id="KW-1185">Reference proteome</keyword>
<proteinExistence type="predicted"/>
<name>A0A0S6W5C1_9BACT</name>
<gene>
    <name evidence="1" type="ORF">U14_04580</name>
</gene>
<evidence type="ECO:0000313" key="2">
    <source>
        <dbReference type="Proteomes" id="UP000030700"/>
    </source>
</evidence>